<feature type="non-terminal residue" evidence="1">
    <location>
        <position position="1"/>
    </location>
</feature>
<dbReference type="HOGENOM" id="CLU_2313274_0_0_1"/>
<evidence type="ECO:0000313" key="1">
    <source>
        <dbReference type="EMBL" id="ERN10747.1"/>
    </source>
</evidence>
<reference evidence="2" key="1">
    <citation type="journal article" date="2013" name="Science">
        <title>The Amborella genome and the evolution of flowering plants.</title>
        <authorList>
            <consortium name="Amborella Genome Project"/>
        </authorList>
    </citation>
    <scope>NUCLEOTIDE SEQUENCE [LARGE SCALE GENOMIC DNA]</scope>
</reference>
<dbReference type="Gramene" id="ERN10747">
    <property type="protein sequence ID" value="ERN10747"/>
    <property type="gene ID" value="AMTR_s00027p00161110"/>
</dbReference>
<organism evidence="1 2">
    <name type="scientific">Amborella trichopoda</name>
    <dbReference type="NCBI Taxonomy" id="13333"/>
    <lineage>
        <taxon>Eukaryota</taxon>
        <taxon>Viridiplantae</taxon>
        <taxon>Streptophyta</taxon>
        <taxon>Embryophyta</taxon>
        <taxon>Tracheophyta</taxon>
        <taxon>Spermatophyta</taxon>
        <taxon>Magnoliopsida</taxon>
        <taxon>Amborellales</taxon>
        <taxon>Amborellaceae</taxon>
        <taxon>Amborella</taxon>
    </lineage>
</organism>
<dbReference type="SUPFAM" id="SSF64593">
    <property type="entry name" value="Intermediate filament protein, coiled coil region"/>
    <property type="match status" value="1"/>
</dbReference>
<accession>W1PL79</accession>
<dbReference type="EMBL" id="KI392798">
    <property type="protein sequence ID" value="ERN10747.1"/>
    <property type="molecule type" value="Genomic_DNA"/>
</dbReference>
<proteinExistence type="predicted"/>
<name>W1PL79_AMBTC</name>
<dbReference type="AlphaFoldDB" id="W1PL79"/>
<evidence type="ECO:0000313" key="2">
    <source>
        <dbReference type="Proteomes" id="UP000017836"/>
    </source>
</evidence>
<gene>
    <name evidence="1" type="ORF">AMTR_s00027p00161110</name>
</gene>
<protein>
    <submittedName>
        <fullName evidence="1">Uncharacterized protein</fullName>
    </submittedName>
</protein>
<keyword evidence="2" id="KW-1185">Reference proteome</keyword>
<dbReference type="Proteomes" id="UP000017836">
    <property type="component" value="Unassembled WGS sequence"/>
</dbReference>
<sequence length="100" mass="11072">GEASRTKEDAEKSTAREALIFINLFPSLADTLCETVRENEALRLCQTKLLTALDAARATSGRAERELLEVCNAMQALSREYDRVVDANVQLSTELAAYHN</sequence>